<dbReference type="KEGG" id="smon:AWR27_05390"/>
<dbReference type="SMART" id="SM00388">
    <property type="entry name" value="HisKA"/>
    <property type="match status" value="1"/>
</dbReference>
<dbReference type="SMART" id="SM00091">
    <property type="entry name" value="PAS"/>
    <property type="match status" value="4"/>
</dbReference>
<organism evidence="7 8">
    <name type="scientific">Spirosoma montaniterrae</name>
    <dbReference type="NCBI Taxonomy" id="1178516"/>
    <lineage>
        <taxon>Bacteria</taxon>
        <taxon>Pseudomonadati</taxon>
        <taxon>Bacteroidota</taxon>
        <taxon>Cytophagia</taxon>
        <taxon>Cytophagales</taxon>
        <taxon>Cytophagaceae</taxon>
        <taxon>Spirosoma</taxon>
    </lineage>
</organism>
<dbReference type="InterPro" id="IPR052162">
    <property type="entry name" value="Sensor_kinase/Photoreceptor"/>
</dbReference>
<keyword evidence="8" id="KW-1185">Reference proteome</keyword>
<sequence length="769" mass="85937">MNSTFLDASPELLRAVFDNSLTNIYAAQAMRDVVTGQIIDFNITLTNPAFRQRVGFSDEVIRNATLLTLFTEFIESNLFARYVAVIETGEPYRGEEYYPSRTAGRNWFDISVTKMNDGVVVNFIDITDYKQAREQARQSANMIETLVDNVPVAISLLSPQRSEDGNGPITDWVFERVNRTAAQLRGLPIEQMEGRTYSDLFPEATAHGGISVLSEVSRNGQSEQYDLEYRSDGMSGWFDQRTVSFGDQLIMITQDITVRKRTQLLTQQQADQLQATLDASISSILAMTAIRNEAGDIVDFRMDRANRSVERSLGRTPAELEGRTLLDVFPGNVESGFFAIYAKAADTGEPQQATLHYTDVNGYEGWFESSAVRYEKDKIVLTFMNVTEHKLAERLIRQQADIVNSVLNATLTAVATYEPVRDAEGRITDFRFTFANQASLDMLGLPPEELYTKTLCELNPPLRNSDALMQYVAVVQTGKPATLERQIGKYWYLVSAVRFDQDGLLTSSINVTEAKLARQQIEQINNQLRRSNESLDQFASVASHDLQEPLRKIKSFGDLLADQYADRLGDGVDLLRRMQSATTRMQILIRDLLAYARLSQNKLSDHQRTDLNKVVGDVLQDLEVAVSEKNAVLNVSELPTIPGDALQLRQVFQNLLSNALKFSSPGKPPHITLSARAISRSALPSNSGLHRSAYWEITVADNGIGFNEQYREQIFGAFERLHGKSSPYSGTGIGLAIVRRVMENHAGIVTASSTEGQGATFRLYFPVQL</sequence>
<dbReference type="InterPro" id="IPR000014">
    <property type="entry name" value="PAS"/>
</dbReference>
<dbReference type="FunFam" id="3.30.565.10:FF:000006">
    <property type="entry name" value="Sensor histidine kinase WalK"/>
    <property type="match status" value="1"/>
</dbReference>
<dbReference type="InterPro" id="IPR003661">
    <property type="entry name" value="HisK_dim/P_dom"/>
</dbReference>
<dbReference type="Pfam" id="PF02518">
    <property type="entry name" value="HATPase_c"/>
    <property type="match status" value="1"/>
</dbReference>
<dbReference type="AlphaFoldDB" id="A0A1P9WTV5"/>
<evidence type="ECO:0000256" key="5">
    <source>
        <dbReference type="ARBA" id="ARBA00022777"/>
    </source>
</evidence>
<comment type="catalytic activity">
    <reaction evidence="1">
        <text>ATP + protein L-histidine = ADP + protein N-phospho-L-histidine.</text>
        <dbReference type="EC" id="2.7.13.3"/>
    </reaction>
</comment>
<accession>A0A1P9WTV5</accession>
<evidence type="ECO:0000256" key="1">
    <source>
        <dbReference type="ARBA" id="ARBA00000085"/>
    </source>
</evidence>
<feature type="domain" description="Histidine kinase" evidence="6">
    <location>
        <begin position="541"/>
        <end position="769"/>
    </location>
</feature>
<dbReference type="SUPFAM" id="SSF47384">
    <property type="entry name" value="Homodimeric domain of signal transducing histidine kinase"/>
    <property type="match status" value="1"/>
</dbReference>
<dbReference type="GO" id="GO:0000155">
    <property type="term" value="F:phosphorelay sensor kinase activity"/>
    <property type="evidence" value="ECO:0007669"/>
    <property type="project" value="InterPro"/>
</dbReference>
<keyword evidence="3" id="KW-0597">Phosphoprotein</keyword>
<dbReference type="InterPro" id="IPR005467">
    <property type="entry name" value="His_kinase_dom"/>
</dbReference>
<evidence type="ECO:0000259" key="6">
    <source>
        <dbReference type="PROSITE" id="PS50109"/>
    </source>
</evidence>
<protein>
    <recommendedName>
        <fullName evidence="2">histidine kinase</fullName>
        <ecNumber evidence="2">2.7.13.3</ecNumber>
    </recommendedName>
</protein>
<evidence type="ECO:0000256" key="4">
    <source>
        <dbReference type="ARBA" id="ARBA00022679"/>
    </source>
</evidence>
<keyword evidence="5" id="KW-0418">Kinase</keyword>
<evidence type="ECO:0000256" key="2">
    <source>
        <dbReference type="ARBA" id="ARBA00012438"/>
    </source>
</evidence>
<dbReference type="SMART" id="SM00387">
    <property type="entry name" value="HATPase_c"/>
    <property type="match status" value="1"/>
</dbReference>
<dbReference type="CDD" id="cd00082">
    <property type="entry name" value="HisKA"/>
    <property type="match status" value="1"/>
</dbReference>
<dbReference type="Pfam" id="PF08448">
    <property type="entry name" value="PAS_4"/>
    <property type="match status" value="3"/>
</dbReference>
<dbReference type="PROSITE" id="PS50109">
    <property type="entry name" value="HIS_KIN"/>
    <property type="match status" value="1"/>
</dbReference>
<dbReference type="InterPro" id="IPR036890">
    <property type="entry name" value="HATPase_C_sf"/>
</dbReference>
<proteinExistence type="predicted"/>
<dbReference type="InterPro" id="IPR004358">
    <property type="entry name" value="Sig_transdc_His_kin-like_C"/>
</dbReference>
<dbReference type="EC" id="2.7.13.3" evidence="2"/>
<dbReference type="SUPFAM" id="SSF55785">
    <property type="entry name" value="PYP-like sensor domain (PAS domain)"/>
    <property type="match status" value="4"/>
</dbReference>
<dbReference type="InterPro" id="IPR013656">
    <property type="entry name" value="PAS_4"/>
</dbReference>
<dbReference type="STRING" id="1178516.AWR27_05390"/>
<dbReference type="Pfam" id="PF00512">
    <property type="entry name" value="HisKA"/>
    <property type="match status" value="1"/>
</dbReference>
<dbReference type="SUPFAM" id="SSF55874">
    <property type="entry name" value="ATPase domain of HSP90 chaperone/DNA topoisomerase II/histidine kinase"/>
    <property type="match status" value="1"/>
</dbReference>
<dbReference type="CDD" id="cd00130">
    <property type="entry name" value="PAS"/>
    <property type="match status" value="3"/>
</dbReference>
<dbReference type="InterPro" id="IPR035965">
    <property type="entry name" value="PAS-like_dom_sf"/>
</dbReference>
<dbReference type="EMBL" id="CP014263">
    <property type="protein sequence ID" value="AQG78807.1"/>
    <property type="molecule type" value="Genomic_DNA"/>
</dbReference>
<dbReference type="InterPro" id="IPR036097">
    <property type="entry name" value="HisK_dim/P_sf"/>
</dbReference>
<keyword evidence="4" id="KW-0808">Transferase</keyword>
<dbReference type="Gene3D" id="1.10.287.130">
    <property type="match status" value="1"/>
</dbReference>
<dbReference type="OrthoDB" id="914987at2"/>
<dbReference type="Gene3D" id="3.30.565.10">
    <property type="entry name" value="Histidine kinase-like ATPase, C-terminal domain"/>
    <property type="match status" value="1"/>
</dbReference>
<dbReference type="Proteomes" id="UP000187941">
    <property type="component" value="Chromosome"/>
</dbReference>
<dbReference type="Gene3D" id="3.30.450.20">
    <property type="entry name" value="PAS domain"/>
    <property type="match status" value="4"/>
</dbReference>
<reference evidence="7 8" key="1">
    <citation type="submission" date="2016-01" db="EMBL/GenBank/DDBJ databases">
        <authorList>
            <person name="Oliw E.H."/>
        </authorList>
    </citation>
    <scope>NUCLEOTIDE SEQUENCE [LARGE SCALE GENOMIC DNA]</scope>
    <source>
        <strain evidence="7 8">DY10</strain>
    </source>
</reference>
<evidence type="ECO:0000256" key="3">
    <source>
        <dbReference type="ARBA" id="ARBA00022553"/>
    </source>
</evidence>
<dbReference type="PANTHER" id="PTHR43304:SF1">
    <property type="entry name" value="PAC DOMAIN-CONTAINING PROTEIN"/>
    <property type="match status" value="1"/>
</dbReference>
<evidence type="ECO:0000313" key="8">
    <source>
        <dbReference type="Proteomes" id="UP000187941"/>
    </source>
</evidence>
<dbReference type="RefSeq" id="WP_077130250.1">
    <property type="nucleotide sequence ID" value="NZ_CP014263.1"/>
</dbReference>
<name>A0A1P9WTV5_9BACT</name>
<gene>
    <name evidence="7" type="ORF">AWR27_05390</name>
</gene>
<evidence type="ECO:0000313" key="7">
    <source>
        <dbReference type="EMBL" id="AQG78807.1"/>
    </source>
</evidence>
<dbReference type="Pfam" id="PF13426">
    <property type="entry name" value="PAS_9"/>
    <property type="match status" value="1"/>
</dbReference>
<dbReference type="PRINTS" id="PR00344">
    <property type="entry name" value="BCTRLSENSOR"/>
</dbReference>
<dbReference type="InterPro" id="IPR003594">
    <property type="entry name" value="HATPase_dom"/>
</dbReference>
<dbReference type="PANTHER" id="PTHR43304">
    <property type="entry name" value="PHYTOCHROME-LIKE PROTEIN CPH1"/>
    <property type="match status" value="1"/>
</dbReference>